<evidence type="ECO:0000313" key="8">
    <source>
        <dbReference type="Proteomes" id="UP000029734"/>
    </source>
</evidence>
<dbReference type="Pfam" id="PF21253">
    <property type="entry name" value="Mann_GBD_bact"/>
    <property type="match status" value="1"/>
</dbReference>
<dbReference type="InterPro" id="IPR049475">
    <property type="entry name" value="Mann_GBD_bact"/>
</dbReference>
<dbReference type="SUPFAM" id="SSF49785">
    <property type="entry name" value="Galactose-binding domain-like"/>
    <property type="match status" value="1"/>
</dbReference>
<feature type="domain" description="Glycoside hydrolase family 5" evidence="5">
    <location>
        <begin position="43"/>
        <end position="288"/>
    </location>
</feature>
<dbReference type="GO" id="GO:0004553">
    <property type="term" value="F:hydrolase activity, hydrolyzing O-glycosyl compounds"/>
    <property type="evidence" value="ECO:0007669"/>
    <property type="project" value="InterPro"/>
</dbReference>
<evidence type="ECO:0000259" key="5">
    <source>
        <dbReference type="Pfam" id="PF00150"/>
    </source>
</evidence>
<protein>
    <submittedName>
        <fullName evidence="7">Uncharacterized protein</fullName>
    </submittedName>
</protein>
<keyword evidence="8" id="KW-1185">Reference proteome</keyword>
<dbReference type="EMBL" id="JQCR01000002">
    <property type="protein sequence ID" value="KGE19096.1"/>
    <property type="molecule type" value="Genomic_DNA"/>
</dbReference>
<dbReference type="eggNOG" id="COG2730">
    <property type="taxonomic scope" value="Bacteria"/>
</dbReference>
<dbReference type="AlphaFoldDB" id="A0A098MAK8"/>
<keyword evidence="3 4" id="KW-0326">Glycosidase</keyword>
<dbReference type="SUPFAM" id="SSF51445">
    <property type="entry name" value="(Trans)glycosidases"/>
    <property type="match status" value="1"/>
</dbReference>
<evidence type="ECO:0000313" key="7">
    <source>
        <dbReference type="EMBL" id="KGE19096.1"/>
    </source>
</evidence>
<dbReference type="InterPro" id="IPR017853">
    <property type="entry name" value="GH"/>
</dbReference>
<dbReference type="InterPro" id="IPR008979">
    <property type="entry name" value="Galactose-bd-like_sf"/>
</dbReference>
<comment type="similarity">
    <text evidence="1 4">Belongs to the glycosyl hydrolase 5 (cellulase A) family.</text>
</comment>
<proteinExistence type="inferred from homology"/>
<dbReference type="STRING" id="268407.PWYN_06865"/>
<comment type="caution">
    <text evidence="7">The sequence shown here is derived from an EMBL/GenBank/DDBJ whole genome shotgun (WGS) entry which is preliminary data.</text>
</comment>
<dbReference type="GO" id="GO:0009251">
    <property type="term" value="P:glucan catabolic process"/>
    <property type="evidence" value="ECO:0007669"/>
    <property type="project" value="TreeGrafter"/>
</dbReference>
<reference evidence="7 8" key="1">
    <citation type="submission" date="2014-08" db="EMBL/GenBank/DDBJ databases">
        <authorList>
            <person name="den Bakker H.C."/>
        </authorList>
    </citation>
    <scope>NUCLEOTIDE SEQUENCE [LARGE SCALE GENOMIC DNA]</scope>
    <source>
        <strain evidence="7 8">DSM 18334</strain>
    </source>
</reference>
<dbReference type="Proteomes" id="UP000029734">
    <property type="component" value="Unassembled WGS sequence"/>
</dbReference>
<evidence type="ECO:0000256" key="4">
    <source>
        <dbReference type="RuleBase" id="RU361153"/>
    </source>
</evidence>
<feature type="domain" description="Mannanase galactose-binding" evidence="6">
    <location>
        <begin position="340"/>
        <end position="482"/>
    </location>
</feature>
<accession>A0A098MAK8</accession>
<keyword evidence="2 4" id="KW-0378">Hydrolase</keyword>
<evidence type="ECO:0000256" key="3">
    <source>
        <dbReference type="ARBA" id="ARBA00023295"/>
    </source>
</evidence>
<name>A0A098MAK8_9BACL</name>
<dbReference type="RefSeq" id="WP_036649697.1">
    <property type="nucleotide sequence ID" value="NZ_JQCR01000002.1"/>
</dbReference>
<organism evidence="7 8">
    <name type="scientific">Paenibacillus wynnii</name>
    <dbReference type="NCBI Taxonomy" id="268407"/>
    <lineage>
        <taxon>Bacteria</taxon>
        <taxon>Bacillati</taxon>
        <taxon>Bacillota</taxon>
        <taxon>Bacilli</taxon>
        <taxon>Bacillales</taxon>
        <taxon>Paenibacillaceae</taxon>
        <taxon>Paenibacillus</taxon>
    </lineage>
</organism>
<dbReference type="OrthoDB" id="220114at2"/>
<evidence type="ECO:0000259" key="6">
    <source>
        <dbReference type="Pfam" id="PF21253"/>
    </source>
</evidence>
<dbReference type="PANTHER" id="PTHR34142:SF1">
    <property type="entry name" value="GLYCOSIDE HYDROLASE FAMILY 5 DOMAIN-CONTAINING PROTEIN"/>
    <property type="match status" value="1"/>
</dbReference>
<evidence type="ECO:0000256" key="2">
    <source>
        <dbReference type="ARBA" id="ARBA00022801"/>
    </source>
</evidence>
<evidence type="ECO:0000256" key="1">
    <source>
        <dbReference type="ARBA" id="ARBA00005641"/>
    </source>
</evidence>
<dbReference type="Gene3D" id="2.60.120.260">
    <property type="entry name" value="Galactose-binding domain-like"/>
    <property type="match status" value="1"/>
</dbReference>
<dbReference type="InterPro" id="IPR001547">
    <property type="entry name" value="Glyco_hydro_5"/>
</dbReference>
<dbReference type="PANTHER" id="PTHR34142">
    <property type="entry name" value="ENDO-BETA-1,4-GLUCANASE A"/>
    <property type="match status" value="1"/>
</dbReference>
<reference evidence="7 8" key="2">
    <citation type="submission" date="2014-10" db="EMBL/GenBank/DDBJ databases">
        <title>Comparative genomics of the Paenibacillus odorifer group.</title>
        <authorList>
            <person name="Tsai Y.-C."/>
            <person name="Martin N."/>
            <person name="Korlach J."/>
            <person name="Wiedmann M."/>
        </authorList>
    </citation>
    <scope>NUCLEOTIDE SEQUENCE [LARGE SCALE GENOMIC DNA]</scope>
    <source>
        <strain evidence="7 8">DSM 18334</strain>
    </source>
</reference>
<gene>
    <name evidence="7" type="ORF">PWYN_06865</name>
</gene>
<dbReference type="Pfam" id="PF00150">
    <property type="entry name" value="Cellulase"/>
    <property type="match status" value="1"/>
</dbReference>
<dbReference type="Gene3D" id="3.20.20.80">
    <property type="entry name" value="Glycosidases"/>
    <property type="match status" value="1"/>
</dbReference>
<sequence length="486" mass="52070">MLKRSTKLALVFTIMIALILPFVGGTKAEAANGFYVSGSTLKDANGNDFVMRGVNNAHAWYDTQAYNALPTINNNKANTVRIVWTLGGTASRLQQIIDRCKELGLVAMIELHDGTGSDDAVLLNQMAQYFTRSDIKPIMTSNEKYVLVNIANEWGGSSLSDTAWRDAYKTAISTLRNGGIHNTLVVDASGWGQNSSPIKTYGNTLLTHDPDHNTMFSIHMYGSWNDSSRIGTELQAIKNLGLAVMIGEFGYNYNNGNNNLVCTVNAQEVMNQAQSKGIGYLAWSWTGNDTANAWLDLVSGSDWQTFTSWGNLVFNGTNGIKATSVKASIFNTGGTGTTLYDFEGGSALGWTGSNVGGGPWSVTDWATSGSSSLKADVKLGGGQFILNRITAHNFSGKQSLKAKVKHANWGTIGNGLQAKLYIKTGSDYTWYDSGAVQINSSSATTLTLNLSGVANLGDVKEVGIQFISPTNSSGSTSIYVDSVVVQ</sequence>